<keyword evidence="3" id="KW-1185">Reference proteome</keyword>
<dbReference type="OrthoDB" id="3687689at2759"/>
<dbReference type="Proteomes" id="UP000799291">
    <property type="component" value="Unassembled WGS sequence"/>
</dbReference>
<evidence type="ECO:0000313" key="2">
    <source>
        <dbReference type="EMBL" id="KAF2686034.1"/>
    </source>
</evidence>
<dbReference type="AlphaFoldDB" id="A0A6G1J660"/>
<organism evidence="2 3">
    <name type="scientific">Lentithecium fluviatile CBS 122367</name>
    <dbReference type="NCBI Taxonomy" id="1168545"/>
    <lineage>
        <taxon>Eukaryota</taxon>
        <taxon>Fungi</taxon>
        <taxon>Dikarya</taxon>
        <taxon>Ascomycota</taxon>
        <taxon>Pezizomycotina</taxon>
        <taxon>Dothideomycetes</taxon>
        <taxon>Pleosporomycetidae</taxon>
        <taxon>Pleosporales</taxon>
        <taxon>Massarineae</taxon>
        <taxon>Lentitheciaceae</taxon>
        <taxon>Lentithecium</taxon>
    </lineage>
</organism>
<sequence length="301" mass="34071">MIFTRPDPRLKLLMQHMQNQPANVQDWSLPDRLFLLTGGTIGISLNGTLLATVPKFAAIAVSTTFQNLVFNERWKARGEVNMDLTLKNLSPERKTIHEASLKAFALWLNSLCTEDPTTLAASDHFAEVELRVHLHVLGMDLYATHLIDKFVHDTMNPVLTMEKTKYIVNSVGGPDDPLLKKLGVALVERIFTFKGSLGSRVWLKMFDETGTVAKEMHRVLRADWGKVLIAADEKAGRYNDFLVDAKVHDQAVKQFQERSEQRIREYLRYWCEVTGGLSRVDPDGRLVPGRHGEEGQDSKMT</sequence>
<evidence type="ECO:0000313" key="3">
    <source>
        <dbReference type="Proteomes" id="UP000799291"/>
    </source>
</evidence>
<dbReference type="EMBL" id="MU005577">
    <property type="protein sequence ID" value="KAF2686034.1"/>
    <property type="molecule type" value="Genomic_DNA"/>
</dbReference>
<accession>A0A6G1J660</accession>
<name>A0A6G1J660_9PLEO</name>
<evidence type="ECO:0000256" key="1">
    <source>
        <dbReference type="SAM" id="MobiDB-lite"/>
    </source>
</evidence>
<gene>
    <name evidence="2" type="ORF">K458DRAFT_429961</name>
</gene>
<protein>
    <submittedName>
        <fullName evidence="2">Uncharacterized protein</fullName>
    </submittedName>
</protein>
<reference evidence="2" key="1">
    <citation type="journal article" date="2020" name="Stud. Mycol.">
        <title>101 Dothideomycetes genomes: a test case for predicting lifestyles and emergence of pathogens.</title>
        <authorList>
            <person name="Haridas S."/>
            <person name="Albert R."/>
            <person name="Binder M."/>
            <person name="Bloem J."/>
            <person name="Labutti K."/>
            <person name="Salamov A."/>
            <person name="Andreopoulos B."/>
            <person name="Baker S."/>
            <person name="Barry K."/>
            <person name="Bills G."/>
            <person name="Bluhm B."/>
            <person name="Cannon C."/>
            <person name="Castanera R."/>
            <person name="Culley D."/>
            <person name="Daum C."/>
            <person name="Ezra D."/>
            <person name="Gonzalez J."/>
            <person name="Henrissat B."/>
            <person name="Kuo A."/>
            <person name="Liang C."/>
            <person name="Lipzen A."/>
            <person name="Lutzoni F."/>
            <person name="Magnuson J."/>
            <person name="Mondo S."/>
            <person name="Nolan M."/>
            <person name="Ohm R."/>
            <person name="Pangilinan J."/>
            <person name="Park H.-J."/>
            <person name="Ramirez L."/>
            <person name="Alfaro M."/>
            <person name="Sun H."/>
            <person name="Tritt A."/>
            <person name="Yoshinaga Y."/>
            <person name="Zwiers L.-H."/>
            <person name="Turgeon B."/>
            <person name="Goodwin S."/>
            <person name="Spatafora J."/>
            <person name="Crous P."/>
            <person name="Grigoriev I."/>
        </authorList>
    </citation>
    <scope>NUCLEOTIDE SEQUENCE</scope>
    <source>
        <strain evidence="2">CBS 122367</strain>
    </source>
</reference>
<feature type="region of interest" description="Disordered" evidence="1">
    <location>
        <begin position="282"/>
        <end position="301"/>
    </location>
</feature>
<proteinExistence type="predicted"/>